<evidence type="ECO:0000313" key="3">
    <source>
        <dbReference type="Proteomes" id="UP000094313"/>
    </source>
</evidence>
<evidence type="ECO:0000313" key="2">
    <source>
        <dbReference type="EMBL" id="AOM77381.1"/>
    </source>
</evidence>
<dbReference type="OrthoDB" id="103556at2"/>
<dbReference type="AlphaFoldDB" id="A0A1D7QFD1"/>
<dbReference type="Gene3D" id="3.40.50.300">
    <property type="entry name" value="P-loop containing nucleotide triphosphate hydrolases"/>
    <property type="match status" value="1"/>
</dbReference>
<reference evidence="2 3" key="1">
    <citation type="submission" date="2016-08" db="EMBL/GenBank/DDBJ databases">
        <authorList>
            <person name="Seilhamer J.J."/>
        </authorList>
    </citation>
    <scope>NUCLEOTIDE SEQUENCE [LARGE SCALE GENOMIC DNA]</scope>
    <source>
        <strain evidence="2 3">DX4</strain>
    </source>
</reference>
<feature type="coiled-coil region" evidence="1">
    <location>
        <begin position="420"/>
        <end position="454"/>
    </location>
</feature>
<evidence type="ECO:0000256" key="1">
    <source>
        <dbReference type="SAM" id="Coils"/>
    </source>
</evidence>
<organism evidence="2 3">
    <name type="scientific">Pedobacter steynii</name>
    <dbReference type="NCBI Taxonomy" id="430522"/>
    <lineage>
        <taxon>Bacteria</taxon>
        <taxon>Pseudomonadati</taxon>
        <taxon>Bacteroidota</taxon>
        <taxon>Sphingobacteriia</taxon>
        <taxon>Sphingobacteriales</taxon>
        <taxon>Sphingobacteriaceae</taxon>
        <taxon>Pedobacter</taxon>
    </lineage>
</organism>
<keyword evidence="3" id="KW-1185">Reference proteome</keyword>
<dbReference type="EMBL" id="CP017141">
    <property type="protein sequence ID" value="AOM77381.1"/>
    <property type="molecule type" value="Genomic_DNA"/>
</dbReference>
<proteinExistence type="predicted"/>
<dbReference type="RefSeq" id="WP_069379071.1">
    <property type="nucleotide sequence ID" value="NZ_CP017141.1"/>
</dbReference>
<gene>
    <name evidence="2" type="ORF">BFS30_09515</name>
</gene>
<dbReference type="InterPro" id="IPR027417">
    <property type="entry name" value="P-loop_NTPase"/>
</dbReference>
<keyword evidence="1" id="KW-0175">Coiled coil</keyword>
<sequence>MDNQGFYIKQISYKGPMGSDATLNFEKGLNIVAGASDTGKSFILETIDYMMGAGKRLEGLDELEKFDTLYMEIRTFESDVAYTIKRDLEGGLFYIKMGSITQNGDEVKYAPKSSNTNDQNISSFLLGLIGLNSIQLTSSDATKKTRKLSFRDVAHITLINEVKMFTKDSPLLSGNPTTKTAERSFFEYLISQTDSSQVIKVEKEEIRKTRLNAQLEYVKARLKGDRERLVAVESSLEHSQSLNVEDLASINEKYTAYFRELEGNKLAKKKAIDEKTEIESELLYNKQLLDRFSLLLNHYDADMERLEFIDEGNNLFSLLKYVACPVCGTDIEEQHYKCIQNSELQSETLNEAIESEYQKIREKTLDLKQTVQEIEGRNRVYQKDLDTTNDLITDLDQRIDQEIMPVISGLKSKIESIVGQELLIKEKARLEADIDALTIDQKELEEEKKKKRIKEATEPLNQTRLGKLETEVKDLLQAWKFDDVKNVIYDPAKSDIKIDGKNRGSYGKGYRAVGHTAFIIGLMQFLRKNDSKFSKLLVLDSPLTAYKKQDQPPSDEQQITKELESEFFRSLVDISKSCQIIILENKEPPADVIAKSTYLHFSKNKEIGRAGLL</sequence>
<accession>A0A1D7QFD1</accession>
<name>A0A1D7QFD1_9SPHI</name>
<evidence type="ECO:0008006" key="4">
    <source>
        <dbReference type="Google" id="ProtNLM"/>
    </source>
</evidence>
<protein>
    <recommendedName>
        <fullName evidence="4">AAA domain-containing protein</fullName>
    </recommendedName>
</protein>
<dbReference type="KEGG" id="psty:BFS30_09515"/>
<dbReference type="Proteomes" id="UP000094313">
    <property type="component" value="Chromosome"/>
</dbReference>